<proteinExistence type="predicted"/>
<dbReference type="EMBL" id="MCFN01000488">
    <property type="protein sequence ID" value="OXB58210.1"/>
    <property type="molecule type" value="Genomic_DNA"/>
</dbReference>
<organism evidence="1 2">
    <name type="scientific">Callipepla squamata</name>
    <name type="common">Scaled quail</name>
    <dbReference type="NCBI Taxonomy" id="9009"/>
    <lineage>
        <taxon>Eukaryota</taxon>
        <taxon>Metazoa</taxon>
        <taxon>Chordata</taxon>
        <taxon>Craniata</taxon>
        <taxon>Vertebrata</taxon>
        <taxon>Euteleostomi</taxon>
        <taxon>Archelosauria</taxon>
        <taxon>Archosauria</taxon>
        <taxon>Dinosauria</taxon>
        <taxon>Saurischia</taxon>
        <taxon>Theropoda</taxon>
        <taxon>Coelurosauria</taxon>
        <taxon>Aves</taxon>
        <taxon>Neognathae</taxon>
        <taxon>Galloanserae</taxon>
        <taxon>Galliformes</taxon>
        <taxon>Odontophoridae</taxon>
        <taxon>Callipepla</taxon>
    </lineage>
</organism>
<gene>
    <name evidence="1" type="ORF">ASZ78_009851</name>
</gene>
<keyword evidence="2" id="KW-1185">Reference proteome</keyword>
<sequence length="165" mass="18492">MALCFRSCEDEVKRTNAKGELLRIRPMTLCCGSIISQREIRTSEMMSYYMDTTIGSTGPYPLARPGVMKQGASSCCEEPWMPCRLQSTCCPPRACCPPWDESAIQEVPTGLEHYSTEGKSPDSDDRGVLQICRVPPRYLKNAFEQELFLQPLEAEASDGNQAAWR</sequence>
<reference evidence="1 2" key="1">
    <citation type="submission" date="2016-07" db="EMBL/GenBank/DDBJ databases">
        <title>Disparate Historic Effective Population Sizes Predicted by Modern Levels of Genome Diversity for the Scaled Quail (Callipepla squamata) and the Northern Bobwhite (Colinus virginianus): Inferences from First and Second Generation Draft Genome Assemblies for Sympatric New World Quail.</title>
        <authorList>
            <person name="Oldeschulte D.L."/>
            <person name="Halley Y.A."/>
            <person name="Bhattarai E.K."/>
            <person name="Brashear W.A."/>
            <person name="Hill J."/>
            <person name="Metz R.P."/>
            <person name="Johnson C.D."/>
            <person name="Rollins D."/>
            <person name="Peterson M.J."/>
            <person name="Bickhart D.M."/>
            <person name="Decker J.E."/>
            <person name="Seabury C.M."/>
        </authorList>
    </citation>
    <scope>NUCLEOTIDE SEQUENCE [LARGE SCALE GENOMIC DNA]</scope>
    <source>
        <strain evidence="1 2">Texas</strain>
        <tissue evidence="1">Leg muscle</tissue>
    </source>
</reference>
<evidence type="ECO:0000313" key="1">
    <source>
        <dbReference type="EMBL" id="OXB58210.1"/>
    </source>
</evidence>
<dbReference type="OrthoDB" id="9225563at2759"/>
<protein>
    <submittedName>
        <fullName evidence="1">Uncharacterized protein</fullName>
    </submittedName>
</protein>
<dbReference type="AlphaFoldDB" id="A0A226MST4"/>
<name>A0A226MST4_CALSU</name>
<comment type="caution">
    <text evidence="1">The sequence shown here is derived from an EMBL/GenBank/DDBJ whole genome shotgun (WGS) entry which is preliminary data.</text>
</comment>
<dbReference type="Proteomes" id="UP000198323">
    <property type="component" value="Unassembled WGS sequence"/>
</dbReference>
<dbReference type="STRING" id="9009.A0A226MST4"/>
<accession>A0A226MST4</accession>
<evidence type="ECO:0000313" key="2">
    <source>
        <dbReference type="Proteomes" id="UP000198323"/>
    </source>
</evidence>